<protein>
    <submittedName>
        <fullName evidence="2">SDR family oxidoreductase</fullName>
    </submittedName>
</protein>
<name>A0A937EQ59_9ACTN</name>
<keyword evidence="3" id="KW-1185">Reference proteome</keyword>
<dbReference type="Gene3D" id="3.40.50.720">
    <property type="entry name" value="NAD(P)-binding Rossmann-like Domain"/>
    <property type="match status" value="1"/>
</dbReference>
<evidence type="ECO:0000256" key="1">
    <source>
        <dbReference type="SAM" id="MobiDB-lite"/>
    </source>
</evidence>
<proteinExistence type="predicted"/>
<dbReference type="EMBL" id="JAERRK010000023">
    <property type="protein sequence ID" value="MBL1086507.1"/>
    <property type="molecule type" value="Genomic_DNA"/>
</dbReference>
<dbReference type="SUPFAM" id="SSF51735">
    <property type="entry name" value="NAD(P)-binding Rossmann-fold domains"/>
    <property type="match status" value="1"/>
</dbReference>
<gene>
    <name evidence="2" type="ORF">JK359_31875</name>
</gene>
<feature type="compositionally biased region" description="Polar residues" evidence="1">
    <location>
        <begin position="75"/>
        <end position="86"/>
    </location>
</feature>
<feature type="region of interest" description="Disordered" evidence="1">
    <location>
        <begin position="29"/>
        <end position="86"/>
    </location>
</feature>
<dbReference type="InterPro" id="IPR036291">
    <property type="entry name" value="NAD(P)-bd_dom_sf"/>
</dbReference>
<dbReference type="InterPro" id="IPR002347">
    <property type="entry name" value="SDR_fam"/>
</dbReference>
<dbReference type="Proteomes" id="UP000661858">
    <property type="component" value="Unassembled WGS sequence"/>
</dbReference>
<accession>A0A937EQ59</accession>
<dbReference type="AlphaFoldDB" id="A0A937EQ59"/>
<organism evidence="2 3">
    <name type="scientific">Streptomyces actinomycinicus</name>
    <dbReference type="NCBI Taxonomy" id="1695166"/>
    <lineage>
        <taxon>Bacteria</taxon>
        <taxon>Bacillati</taxon>
        <taxon>Actinomycetota</taxon>
        <taxon>Actinomycetes</taxon>
        <taxon>Kitasatosporales</taxon>
        <taxon>Streptomycetaceae</taxon>
        <taxon>Streptomyces</taxon>
    </lineage>
</organism>
<evidence type="ECO:0000313" key="3">
    <source>
        <dbReference type="Proteomes" id="UP000661858"/>
    </source>
</evidence>
<sequence length="86" mass="9098">MLPLRLLLNYLTRSSAAELAGQGIRVNAVAPGPTETRSSRPGCRSPGQPHRGHARRAGPVDHRNRLGDQPERPASRSTAVTGNPGA</sequence>
<evidence type="ECO:0000313" key="2">
    <source>
        <dbReference type="EMBL" id="MBL1086507.1"/>
    </source>
</evidence>
<comment type="caution">
    <text evidence="2">The sequence shown here is derived from an EMBL/GenBank/DDBJ whole genome shotgun (WGS) entry which is preliminary data.</text>
</comment>
<reference evidence="2" key="1">
    <citation type="submission" date="2021-01" db="EMBL/GenBank/DDBJ databases">
        <title>WGS of actinomycetes isolated from Thailand.</title>
        <authorList>
            <person name="Thawai C."/>
        </authorList>
    </citation>
    <scope>NUCLEOTIDE SEQUENCE</scope>
    <source>
        <strain evidence="2">RCU-197</strain>
    </source>
</reference>
<dbReference type="Pfam" id="PF13561">
    <property type="entry name" value="adh_short_C2"/>
    <property type="match status" value="1"/>
</dbReference>
<feature type="compositionally biased region" description="Basic and acidic residues" evidence="1">
    <location>
        <begin position="58"/>
        <end position="74"/>
    </location>
</feature>